<feature type="chain" id="PRO_5011789774" evidence="1">
    <location>
        <begin position="19"/>
        <end position="249"/>
    </location>
</feature>
<dbReference type="PROSITE" id="PS51257">
    <property type="entry name" value="PROKAR_LIPOPROTEIN"/>
    <property type="match status" value="1"/>
</dbReference>
<dbReference type="RefSeq" id="WP_089891343.1">
    <property type="nucleotide sequence ID" value="NZ_FOJG01000001.1"/>
</dbReference>
<dbReference type="AlphaFoldDB" id="A0A1I0PUP8"/>
<evidence type="ECO:0000313" key="2">
    <source>
        <dbReference type="EMBL" id="SEW18177.1"/>
    </source>
</evidence>
<organism evidence="2 3">
    <name type="scientific">Chitinophaga arvensicola</name>
    <dbReference type="NCBI Taxonomy" id="29529"/>
    <lineage>
        <taxon>Bacteria</taxon>
        <taxon>Pseudomonadati</taxon>
        <taxon>Bacteroidota</taxon>
        <taxon>Chitinophagia</taxon>
        <taxon>Chitinophagales</taxon>
        <taxon>Chitinophagaceae</taxon>
        <taxon>Chitinophaga</taxon>
    </lineage>
</organism>
<evidence type="ECO:0000256" key="1">
    <source>
        <dbReference type="SAM" id="SignalP"/>
    </source>
</evidence>
<sequence length="249" mass="26927">MKKILLLPVLLSALAACNNNTTTSGSDSSVPHTPSATRTAPVLTGTYQGTLPCADCPGMDYQISLFDDHTFSELVAYQGRGQSIASVETGTWKQTSDSTVVIQKKTDSSSFLSAEGKLLLLDTKGKRIEGVLASNYILKPVEGGDRRQLLAEKSKVGIRFTANGNEPGWTLDLDKQKLRFRNMNGDSLQVSLPPAQPNTDTLKVYTAPGITVSIRNTMCADDMSGLMKPNTVQVQVKDKTYQGCGEYIK</sequence>
<protein>
    <submittedName>
        <fullName evidence="2">NlpE N-terminal domain-containing protein</fullName>
    </submittedName>
</protein>
<dbReference type="EMBL" id="FOJG01000001">
    <property type="protein sequence ID" value="SEW18177.1"/>
    <property type="molecule type" value="Genomic_DNA"/>
</dbReference>
<proteinExistence type="predicted"/>
<dbReference type="Pfam" id="PF04170">
    <property type="entry name" value="NlpE"/>
    <property type="match status" value="1"/>
</dbReference>
<reference evidence="3" key="1">
    <citation type="submission" date="2016-10" db="EMBL/GenBank/DDBJ databases">
        <authorList>
            <person name="Varghese N."/>
            <person name="Submissions S."/>
        </authorList>
    </citation>
    <scope>NUCLEOTIDE SEQUENCE [LARGE SCALE GENOMIC DNA]</scope>
    <source>
        <strain evidence="3">DSM 3695</strain>
    </source>
</reference>
<dbReference type="STRING" id="29529.SAMN04488122_1002"/>
<feature type="signal peptide" evidence="1">
    <location>
        <begin position="1"/>
        <end position="18"/>
    </location>
</feature>
<dbReference type="Proteomes" id="UP000199310">
    <property type="component" value="Unassembled WGS sequence"/>
</dbReference>
<gene>
    <name evidence="2" type="ORF">SAMN04488122_1002</name>
</gene>
<dbReference type="InterPro" id="IPR007298">
    <property type="entry name" value="Cu-R_lipoprotein_NlpE"/>
</dbReference>
<dbReference type="OrthoDB" id="5348860at2"/>
<keyword evidence="3" id="KW-1185">Reference proteome</keyword>
<dbReference type="Gene3D" id="2.40.128.640">
    <property type="match status" value="1"/>
</dbReference>
<name>A0A1I0PUP8_9BACT</name>
<keyword evidence="1" id="KW-0732">Signal</keyword>
<accession>A0A1I0PUP8</accession>
<evidence type="ECO:0000313" key="3">
    <source>
        <dbReference type="Proteomes" id="UP000199310"/>
    </source>
</evidence>